<accession>A0A1G7SSV3</accession>
<keyword evidence="2" id="KW-1185">Reference proteome</keyword>
<dbReference type="EMBL" id="FNCE01000007">
    <property type="protein sequence ID" value="SDG26028.1"/>
    <property type="molecule type" value="Genomic_DNA"/>
</dbReference>
<proteinExistence type="predicted"/>
<name>A0A1G7SSV3_9PROT</name>
<sequence>MEIVATYVYQGWPENKGWCARCEGHRHQRGFIASLSDGSAVMLGRNCGQAVFGTSWDHLEAAFKATRSRQDRLLELDRMAPIIDRLLERLKAWRHPAQKLTASHRRFRAEIPILQQKLSDAVAQAGGVLTVHVRERDAAEEARRAERGTGGDEPVYRWVEKSVHRIAGQGYFAARDPQALVAESEKALKEVRAAQGDTDARSLASLKQLKRHIETAVENLQTVAAVHSGAGAFFEPRNLRAIAEWANEARGAGQRDLHGHFDADGEELYLETPDGQVCSMGPPPDLGSLDPEVLDLAAQLRPSASD</sequence>
<organism evidence="1 2">
    <name type="scientific">Limimonas halophila</name>
    <dbReference type="NCBI Taxonomy" id="1082479"/>
    <lineage>
        <taxon>Bacteria</taxon>
        <taxon>Pseudomonadati</taxon>
        <taxon>Pseudomonadota</taxon>
        <taxon>Alphaproteobacteria</taxon>
        <taxon>Rhodospirillales</taxon>
        <taxon>Rhodovibrionaceae</taxon>
        <taxon>Limimonas</taxon>
    </lineage>
</organism>
<dbReference type="Proteomes" id="UP000199415">
    <property type="component" value="Unassembled WGS sequence"/>
</dbReference>
<reference evidence="1 2" key="1">
    <citation type="submission" date="2016-10" db="EMBL/GenBank/DDBJ databases">
        <authorList>
            <person name="de Groot N.N."/>
        </authorList>
    </citation>
    <scope>NUCLEOTIDE SEQUENCE [LARGE SCALE GENOMIC DNA]</scope>
    <source>
        <strain evidence="1 2">DSM 25584</strain>
    </source>
</reference>
<dbReference type="AlphaFoldDB" id="A0A1G7SSV3"/>
<protein>
    <submittedName>
        <fullName evidence="1">Uncharacterized protein</fullName>
    </submittedName>
</protein>
<evidence type="ECO:0000313" key="1">
    <source>
        <dbReference type="EMBL" id="SDG26028.1"/>
    </source>
</evidence>
<evidence type="ECO:0000313" key="2">
    <source>
        <dbReference type="Proteomes" id="UP000199415"/>
    </source>
</evidence>
<gene>
    <name evidence="1" type="ORF">SAMN05216241_107134</name>
</gene>